<protein>
    <recommendedName>
        <fullName evidence="2">AsmA-like C-terminal domain-containing protein</fullName>
    </recommendedName>
</protein>
<reference evidence="1" key="1">
    <citation type="submission" date="2018-05" db="EMBL/GenBank/DDBJ databases">
        <authorList>
            <person name="Lanie J.A."/>
            <person name="Ng W.-L."/>
            <person name="Kazmierczak K.M."/>
            <person name="Andrzejewski T.M."/>
            <person name="Davidsen T.M."/>
            <person name="Wayne K.J."/>
            <person name="Tettelin H."/>
            <person name="Glass J.I."/>
            <person name="Rusch D."/>
            <person name="Podicherti R."/>
            <person name="Tsui H.-C.T."/>
            <person name="Winkler M.E."/>
        </authorList>
    </citation>
    <scope>NUCLEOTIDE SEQUENCE</scope>
</reference>
<sequence length="262" mass="29065">AKVQGRLADVDLATGAFSATLDFSQWTEGILQPLLVRQLGPAWLKQARVTHPRPLKITSDGRGGVTLKGPLHMTDVIFDDITGHLPKDKLKVETDLDLAVFSRGRQWEVHAKNVEAELFVKDRTAGRATLIGQFDSEAQTGKYNFTVGKVDHWVVNLLPKKWRVGVKMKSGRVEAITAKGKVENGQMSFDIFTDFRAVAIDDERVGWWPKKPVEITQQLTGTHQLESGANFDFTTNEGTFTRGASVIAEYNSPTSLKDGEFL</sequence>
<organism evidence="1">
    <name type="scientific">marine metagenome</name>
    <dbReference type="NCBI Taxonomy" id="408172"/>
    <lineage>
        <taxon>unclassified sequences</taxon>
        <taxon>metagenomes</taxon>
        <taxon>ecological metagenomes</taxon>
    </lineage>
</organism>
<feature type="non-terminal residue" evidence="1">
    <location>
        <position position="1"/>
    </location>
</feature>
<evidence type="ECO:0008006" key="2">
    <source>
        <dbReference type="Google" id="ProtNLM"/>
    </source>
</evidence>
<proteinExistence type="predicted"/>
<gene>
    <name evidence="1" type="ORF">METZ01_LOCUS439199</name>
</gene>
<dbReference type="EMBL" id="UINC01178279">
    <property type="protein sequence ID" value="SVD86345.1"/>
    <property type="molecule type" value="Genomic_DNA"/>
</dbReference>
<dbReference type="AlphaFoldDB" id="A0A382YU57"/>
<feature type="non-terminal residue" evidence="1">
    <location>
        <position position="262"/>
    </location>
</feature>
<accession>A0A382YU57</accession>
<evidence type="ECO:0000313" key="1">
    <source>
        <dbReference type="EMBL" id="SVD86345.1"/>
    </source>
</evidence>
<name>A0A382YU57_9ZZZZ</name>